<dbReference type="OrthoDB" id="5526693at2"/>
<protein>
    <submittedName>
        <fullName evidence="2">Uncharacterized protein</fullName>
    </submittedName>
</protein>
<keyword evidence="3" id="KW-1185">Reference proteome</keyword>
<accession>A0A4R3LMV4</accession>
<comment type="caution">
    <text evidence="2">The sequence shown here is derived from an EMBL/GenBank/DDBJ whole genome shotgun (WGS) entry which is preliminary data.</text>
</comment>
<evidence type="ECO:0000313" key="2">
    <source>
        <dbReference type="EMBL" id="TCT01391.1"/>
    </source>
</evidence>
<evidence type="ECO:0000313" key="3">
    <source>
        <dbReference type="Proteomes" id="UP000294599"/>
    </source>
</evidence>
<reference evidence="2 3" key="1">
    <citation type="submission" date="2019-03" db="EMBL/GenBank/DDBJ databases">
        <title>Genomic Encyclopedia of Type Strains, Phase IV (KMG-IV): sequencing the most valuable type-strain genomes for metagenomic binning, comparative biology and taxonomic classification.</title>
        <authorList>
            <person name="Goeker M."/>
        </authorList>
    </citation>
    <scope>NUCLEOTIDE SEQUENCE [LARGE SCALE GENOMIC DNA]</scope>
    <source>
        <strain evidence="2 3">DSM 21944</strain>
    </source>
</reference>
<dbReference type="RefSeq" id="WP_123521311.1">
    <property type="nucleotide sequence ID" value="NZ_JBHLWF010000005.1"/>
</dbReference>
<gene>
    <name evidence="2" type="ORF">EDC25_101258</name>
</gene>
<proteinExistence type="predicted"/>
<dbReference type="Proteomes" id="UP000294599">
    <property type="component" value="Unassembled WGS sequence"/>
</dbReference>
<dbReference type="EMBL" id="SMAF01000001">
    <property type="protein sequence ID" value="TCT01391.1"/>
    <property type="molecule type" value="Genomic_DNA"/>
</dbReference>
<sequence length="270" mass="27974">MIRIFFALVIASLALPLAAQSPEAVQLPDFSYQGRIERDGQRFDGTADLAFTLWDAATGGNQIGSAIVENDYPVVDGLFTVQLAFPGAFAGDQRWLQVSIDGTVMPRQAIATAPVAQYAMSTPAAPPAALGQQAVTVTGTGQLSLPPGTGYTLVPGLTQTINVPANASVYISTDGGAQHTATGTTYSAVDIAVFVDGVQSTAGGNRRLILSNTPAVAQVVGNWSMGFARQLAPGNHTIQVRAANPSGFAVNVSGNDPLVRGQLTVLVIKH</sequence>
<keyword evidence="1" id="KW-0732">Signal</keyword>
<organism evidence="2 3">
    <name type="scientific">Pseudofulvimonas gallinarii</name>
    <dbReference type="NCBI Taxonomy" id="634155"/>
    <lineage>
        <taxon>Bacteria</taxon>
        <taxon>Pseudomonadati</taxon>
        <taxon>Pseudomonadota</taxon>
        <taxon>Gammaproteobacteria</taxon>
        <taxon>Lysobacterales</taxon>
        <taxon>Rhodanobacteraceae</taxon>
        <taxon>Pseudofulvimonas</taxon>
    </lineage>
</organism>
<name>A0A4R3LMV4_9GAMM</name>
<evidence type="ECO:0000256" key="1">
    <source>
        <dbReference type="SAM" id="SignalP"/>
    </source>
</evidence>
<feature type="chain" id="PRO_5030099341" evidence="1">
    <location>
        <begin position="20"/>
        <end position="270"/>
    </location>
</feature>
<dbReference type="AlphaFoldDB" id="A0A4R3LMV4"/>
<feature type="signal peptide" evidence="1">
    <location>
        <begin position="1"/>
        <end position="19"/>
    </location>
</feature>